<accession>A0A6J4TKF4</accession>
<feature type="compositionally biased region" description="Low complexity" evidence="1">
    <location>
        <begin position="228"/>
        <end position="243"/>
    </location>
</feature>
<reference evidence="2" key="1">
    <citation type="submission" date="2020-02" db="EMBL/GenBank/DDBJ databases">
        <authorList>
            <person name="Meier V. D."/>
        </authorList>
    </citation>
    <scope>NUCLEOTIDE SEQUENCE</scope>
    <source>
        <strain evidence="2">AVDCRST_MAG30</strain>
    </source>
</reference>
<name>A0A6J4TKF4_9ACTN</name>
<sequence>EHDHGLPRRLRRGDRVHLQGARVGLGRRADRRPGRAARLRPDPPVDLGGGGRHRADRHGADRPHPRPQGQGRVPGDLDLERRPRRAVARAAGVLHRLHRRRARQRDPRAGPPGDPADPDQHLRRRPAGRPRHGRRRPRDGDDGLGDHPQGPLPARAAAHLRRHPHRERQRGRHRHHRPARQRADAGRADRDPPDLRVPGAARRRHRRRDPDHHGRHRLLPPATGAHSQGPQAGPPRAGLAPARIPCVQKGFPRHM</sequence>
<dbReference type="EMBL" id="CADCVS010000425">
    <property type="protein sequence ID" value="CAA9524891.1"/>
    <property type="molecule type" value="Genomic_DNA"/>
</dbReference>
<evidence type="ECO:0000313" key="2">
    <source>
        <dbReference type="EMBL" id="CAA9524891.1"/>
    </source>
</evidence>
<feature type="compositionally biased region" description="Basic residues" evidence="1">
    <location>
        <begin position="201"/>
        <end position="218"/>
    </location>
</feature>
<proteinExistence type="predicted"/>
<feature type="compositionally biased region" description="Basic and acidic residues" evidence="1">
    <location>
        <begin position="181"/>
        <end position="194"/>
    </location>
</feature>
<feature type="region of interest" description="Disordered" evidence="1">
    <location>
        <begin position="1"/>
        <end position="255"/>
    </location>
</feature>
<evidence type="ECO:0000256" key="1">
    <source>
        <dbReference type="SAM" id="MobiDB-lite"/>
    </source>
</evidence>
<feature type="compositionally biased region" description="Low complexity" evidence="1">
    <location>
        <begin position="146"/>
        <end position="157"/>
    </location>
</feature>
<dbReference type="AlphaFoldDB" id="A0A6J4TKF4"/>
<feature type="non-terminal residue" evidence="2">
    <location>
        <position position="1"/>
    </location>
</feature>
<feature type="compositionally biased region" description="Basic residues" evidence="1">
    <location>
        <begin position="158"/>
        <end position="180"/>
    </location>
</feature>
<gene>
    <name evidence="2" type="ORF">AVDCRST_MAG30-3296</name>
</gene>
<organism evidence="2">
    <name type="scientific">uncultured Solirubrobacteraceae bacterium</name>
    <dbReference type="NCBI Taxonomy" id="1162706"/>
    <lineage>
        <taxon>Bacteria</taxon>
        <taxon>Bacillati</taxon>
        <taxon>Actinomycetota</taxon>
        <taxon>Thermoleophilia</taxon>
        <taxon>Solirubrobacterales</taxon>
        <taxon>Solirubrobacteraceae</taxon>
        <taxon>environmental samples</taxon>
    </lineage>
</organism>
<protein>
    <submittedName>
        <fullName evidence="2">ABC transporter, permease protein (Cluster 13, osmolytes)</fullName>
    </submittedName>
</protein>
<feature type="compositionally biased region" description="Basic and acidic residues" evidence="1">
    <location>
        <begin position="27"/>
        <end position="43"/>
    </location>
</feature>
<feature type="compositionally biased region" description="Basic residues" evidence="1">
    <location>
        <begin position="122"/>
        <end position="137"/>
    </location>
</feature>
<feature type="non-terminal residue" evidence="2">
    <location>
        <position position="255"/>
    </location>
</feature>